<gene>
    <name evidence="22" type="ORF">INF35_07335</name>
</gene>
<dbReference type="PIRSF" id="PIRSF001500">
    <property type="entry name" value="Chor_mut_pdt_Ppr"/>
    <property type="match status" value="1"/>
</dbReference>
<keyword evidence="11" id="KW-0057">Aromatic amino acid biosynthesis</keyword>
<evidence type="ECO:0000259" key="20">
    <source>
        <dbReference type="PROSITE" id="PS51171"/>
    </source>
</evidence>
<comment type="function">
    <text evidence="2">Catalyzes the Claisen rearrangement of chorismate to prephenate and the decarboxylation/dehydration of prephenate to phenylpyruvate.</text>
</comment>
<name>A0ABR9R390_9FIRM</name>
<reference evidence="22 23" key="1">
    <citation type="submission" date="2020-10" db="EMBL/GenBank/DDBJ databases">
        <title>ChiBAC.</title>
        <authorList>
            <person name="Zenner C."/>
            <person name="Hitch T.C.A."/>
            <person name="Clavel T."/>
        </authorList>
    </citation>
    <scope>NUCLEOTIDE SEQUENCE [LARGE SCALE GENOMIC DNA]</scope>
    <source>
        <strain evidence="22 23">DSM 109015</strain>
    </source>
</reference>
<keyword evidence="14" id="KW-0456">Lyase</keyword>
<keyword evidence="12" id="KW-0584">Phenylalanine biosynthesis</keyword>
<feature type="domain" description="Prephenate dehydratase" evidence="20">
    <location>
        <begin position="92"/>
        <end position="268"/>
    </location>
</feature>
<evidence type="ECO:0000256" key="8">
    <source>
        <dbReference type="ARBA" id="ARBA00021872"/>
    </source>
</evidence>
<keyword evidence="9" id="KW-0963">Cytoplasm</keyword>
<comment type="pathway">
    <text evidence="4">Amino-acid biosynthesis; L-phenylalanine biosynthesis; phenylpyruvate from prephenate: step 1/1.</text>
</comment>
<comment type="caution">
    <text evidence="22">The sequence shown here is derived from an EMBL/GenBank/DDBJ whole genome shotgun (WGS) entry which is preliminary data.</text>
</comment>
<evidence type="ECO:0000256" key="15">
    <source>
        <dbReference type="ARBA" id="ARBA00023268"/>
    </source>
</evidence>
<accession>A0ABR9R390</accession>
<comment type="pathway">
    <text evidence="5">Metabolic intermediate biosynthesis; prephenate biosynthesis; prephenate from chorismate: step 1/1.</text>
</comment>
<dbReference type="Pfam" id="PF01817">
    <property type="entry name" value="CM_2"/>
    <property type="match status" value="1"/>
</dbReference>
<dbReference type="EC" id="4.2.1.51" evidence="6"/>
<evidence type="ECO:0000256" key="2">
    <source>
        <dbReference type="ARBA" id="ARBA00002364"/>
    </source>
</evidence>
<keyword evidence="15" id="KW-0511">Multifunctional enzyme</keyword>
<dbReference type="InterPro" id="IPR036979">
    <property type="entry name" value="CM_dom_sf"/>
</dbReference>
<dbReference type="PROSITE" id="PS51171">
    <property type="entry name" value="PREPHENATE_DEHYDR_3"/>
    <property type="match status" value="1"/>
</dbReference>
<dbReference type="PROSITE" id="PS51671">
    <property type="entry name" value="ACT"/>
    <property type="match status" value="1"/>
</dbReference>
<evidence type="ECO:0000256" key="14">
    <source>
        <dbReference type="ARBA" id="ARBA00023239"/>
    </source>
</evidence>
<dbReference type="SUPFAM" id="SSF53850">
    <property type="entry name" value="Periplasmic binding protein-like II"/>
    <property type="match status" value="1"/>
</dbReference>
<protein>
    <recommendedName>
        <fullName evidence="7">Bifunctional chorismate mutase/prephenate dehydratase</fullName>
        <ecNumber evidence="6">4.2.1.51</ecNumber>
    </recommendedName>
    <alternativeName>
        <fullName evidence="17">Chorismate mutase-prephenate dehydratase</fullName>
    </alternativeName>
    <alternativeName>
        <fullName evidence="8">Prephenate dehydratase</fullName>
    </alternativeName>
    <alternativeName>
        <fullName evidence="16">p-protein</fullName>
    </alternativeName>
</protein>
<evidence type="ECO:0000256" key="9">
    <source>
        <dbReference type="ARBA" id="ARBA00022490"/>
    </source>
</evidence>
<evidence type="ECO:0000313" key="23">
    <source>
        <dbReference type="Proteomes" id="UP000768567"/>
    </source>
</evidence>
<comment type="subcellular location">
    <subcellularLocation>
        <location evidence="3">Cytoplasm</location>
    </subcellularLocation>
</comment>
<dbReference type="RefSeq" id="WP_193501044.1">
    <property type="nucleotide sequence ID" value="NZ_JADCKC010000002.1"/>
</dbReference>
<dbReference type="InterPro" id="IPR002912">
    <property type="entry name" value="ACT_dom"/>
</dbReference>
<feature type="domain" description="ACT" evidence="21">
    <location>
        <begin position="283"/>
        <end position="360"/>
    </location>
</feature>
<evidence type="ECO:0000256" key="7">
    <source>
        <dbReference type="ARBA" id="ARBA00014401"/>
    </source>
</evidence>
<evidence type="ECO:0000256" key="18">
    <source>
        <dbReference type="ARBA" id="ARBA00047848"/>
    </source>
</evidence>
<evidence type="ECO:0000256" key="12">
    <source>
        <dbReference type="ARBA" id="ARBA00023222"/>
    </source>
</evidence>
<dbReference type="PANTHER" id="PTHR21022">
    <property type="entry name" value="PREPHENATE DEHYDRATASE P PROTEIN"/>
    <property type="match status" value="1"/>
</dbReference>
<dbReference type="Gene3D" id="3.40.190.10">
    <property type="entry name" value="Periplasmic binding protein-like II"/>
    <property type="match status" value="2"/>
</dbReference>
<dbReference type="InterPro" id="IPR001086">
    <property type="entry name" value="Preph_deHydtase"/>
</dbReference>
<dbReference type="PROSITE" id="PS51168">
    <property type="entry name" value="CHORISMATE_MUT_2"/>
    <property type="match status" value="1"/>
</dbReference>
<dbReference type="InterPro" id="IPR036263">
    <property type="entry name" value="Chorismate_II_sf"/>
</dbReference>
<dbReference type="InterPro" id="IPR008242">
    <property type="entry name" value="Chor_mutase/pphenate_deHydtase"/>
</dbReference>
<organism evidence="22 23">
    <name type="scientific">Gemmiger gallinarum</name>
    <dbReference type="NCBI Taxonomy" id="2779354"/>
    <lineage>
        <taxon>Bacteria</taxon>
        <taxon>Bacillati</taxon>
        <taxon>Bacillota</taxon>
        <taxon>Clostridia</taxon>
        <taxon>Eubacteriales</taxon>
        <taxon>Gemmiger</taxon>
    </lineage>
</organism>
<dbReference type="SMART" id="SM00830">
    <property type="entry name" value="CM_2"/>
    <property type="match status" value="1"/>
</dbReference>
<keyword evidence="10" id="KW-0028">Amino-acid biosynthesis</keyword>
<comment type="catalytic activity">
    <reaction evidence="18">
        <text>prephenate + H(+) = 3-phenylpyruvate + CO2 + H2O</text>
        <dbReference type="Rhea" id="RHEA:21648"/>
        <dbReference type="ChEBI" id="CHEBI:15377"/>
        <dbReference type="ChEBI" id="CHEBI:15378"/>
        <dbReference type="ChEBI" id="CHEBI:16526"/>
        <dbReference type="ChEBI" id="CHEBI:18005"/>
        <dbReference type="ChEBI" id="CHEBI:29934"/>
        <dbReference type="EC" id="4.2.1.51"/>
    </reaction>
</comment>
<dbReference type="CDD" id="cd13631">
    <property type="entry name" value="PBP2_Ct-PDT_like"/>
    <property type="match status" value="1"/>
</dbReference>
<evidence type="ECO:0000256" key="13">
    <source>
        <dbReference type="ARBA" id="ARBA00023235"/>
    </source>
</evidence>
<evidence type="ECO:0000256" key="11">
    <source>
        <dbReference type="ARBA" id="ARBA00023141"/>
    </source>
</evidence>
<evidence type="ECO:0000256" key="6">
    <source>
        <dbReference type="ARBA" id="ARBA00013147"/>
    </source>
</evidence>
<feature type="domain" description="Chorismate mutase" evidence="19">
    <location>
        <begin position="1"/>
        <end position="84"/>
    </location>
</feature>
<sequence length="374" mass="41164">MELLEQARAEIDAVDAQMAELFERRMRAVAMVARSKADSGKPVFDPERERAVIAKNTARITDEALRPYYNRFLQQAMAVSRAYQRELLGRGTAAYQGVEGAWAHIASRRVFPFARQMACKTWADVFEAVSTGKAEFGVLPFENSTAGDVSAVLDLLYGHPDLSVCGVYDLPIRQDLLGIPGATLAGLRTVVSHQQALSQSAPFLRAHGFETKVWGNTADAARYVSELGDPAVGAVASAETARLYGLQVLAQGINEDGDNTTRFVVITRTRSEDIPVGEGQRIALLFTVDHKPGKLAQVIERIGSMGFNMESIKSRPLPHVQFEYYFYVQLICPQRAAGQSCRTLLHDLEAPCRTVRLLGVFDHETLCDEEGVTV</sequence>
<dbReference type="InterPro" id="IPR045865">
    <property type="entry name" value="ACT-like_dom_sf"/>
</dbReference>
<dbReference type="EMBL" id="JADCKC010000002">
    <property type="protein sequence ID" value="MBE5037594.1"/>
    <property type="molecule type" value="Genomic_DNA"/>
</dbReference>
<evidence type="ECO:0000256" key="5">
    <source>
        <dbReference type="ARBA" id="ARBA00004817"/>
    </source>
</evidence>
<evidence type="ECO:0000259" key="19">
    <source>
        <dbReference type="PROSITE" id="PS51168"/>
    </source>
</evidence>
<evidence type="ECO:0000256" key="4">
    <source>
        <dbReference type="ARBA" id="ARBA00004741"/>
    </source>
</evidence>
<dbReference type="Gene3D" id="3.30.70.260">
    <property type="match status" value="1"/>
</dbReference>
<evidence type="ECO:0000256" key="10">
    <source>
        <dbReference type="ARBA" id="ARBA00022605"/>
    </source>
</evidence>
<evidence type="ECO:0000313" key="22">
    <source>
        <dbReference type="EMBL" id="MBE5037594.1"/>
    </source>
</evidence>
<dbReference type="Proteomes" id="UP000768567">
    <property type="component" value="Unassembled WGS sequence"/>
</dbReference>
<keyword evidence="13" id="KW-0413">Isomerase</keyword>
<dbReference type="InterPro" id="IPR002701">
    <property type="entry name" value="CM_II_prokaryot"/>
</dbReference>
<evidence type="ECO:0000256" key="1">
    <source>
        <dbReference type="ARBA" id="ARBA00000824"/>
    </source>
</evidence>
<evidence type="ECO:0000256" key="17">
    <source>
        <dbReference type="ARBA" id="ARBA00031520"/>
    </source>
</evidence>
<dbReference type="Pfam" id="PF00800">
    <property type="entry name" value="PDT"/>
    <property type="match status" value="1"/>
</dbReference>
<evidence type="ECO:0000256" key="3">
    <source>
        <dbReference type="ARBA" id="ARBA00004496"/>
    </source>
</evidence>
<evidence type="ECO:0000259" key="21">
    <source>
        <dbReference type="PROSITE" id="PS51671"/>
    </source>
</evidence>
<dbReference type="PANTHER" id="PTHR21022:SF19">
    <property type="entry name" value="PREPHENATE DEHYDRATASE-RELATED"/>
    <property type="match status" value="1"/>
</dbReference>
<proteinExistence type="predicted"/>
<dbReference type="SUPFAM" id="SSF48600">
    <property type="entry name" value="Chorismate mutase II"/>
    <property type="match status" value="1"/>
</dbReference>
<dbReference type="SUPFAM" id="SSF55021">
    <property type="entry name" value="ACT-like"/>
    <property type="match status" value="1"/>
</dbReference>
<dbReference type="Gene3D" id="1.20.59.10">
    <property type="entry name" value="Chorismate mutase"/>
    <property type="match status" value="1"/>
</dbReference>
<comment type="catalytic activity">
    <reaction evidence="1">
        <text>chorismate = prephenate</text>
        <dbReference type="Rhea" id="RHEA:13897"/>
        <dbReference type="ChEBI" id="CHEBI:29748"/>
        <dbReference type="ChEBI" id="CHEBI:29934"/>
        <dbReference type="EC" id="5.4.99.5"/>
    </reaction>
</comment>
<evidence type="ECO:0000256" key="16">
    <source>
        <dbReference type="ARBA" id="ARBA00031175"/>
    </source>
</evidence>
<keyword evidence="23" id="KW-1185">Reference proteome</keyword>